<feature type="compositionally biased region" description="Basic and acidic residues" evidence="2">
    <location>
        <begin position="86"/>
        <end position="116"/>
    </location>
</feature>
<evidence type="ECO:0000256" key="1">
    <source>
        <dbReference type="SAM" id="Coils"/>
    </source>
</evidence>
<accession>A0A835L770</accession>
<evidence type="ECO:0000313" key="3">
    <source>
        <dbReference type="EMBL" id="KAF9417163.1"/>
    </source>
</evidence>
<keyword evidence="1" id="KW-0175">Coiled coil</keyword>
<feature type="non-terminal residue" evidence="3">
    <location>
        <position position="1"/>
    </location>
</feature>
<feature type="coiled-coil region" evidence="1">
    <location>
        <begin position="180"/>
        <end position="207"/>
    </location>
</feature>
<evidence type="ECO:0000256" key="2">
    <source>
        <dbReference type="SAM" id="MobiDB-lite"/>
    </source>
</evidence>
<feature type="region of interest" description="Disordered" evidence="2">
    <location>
        <begin position="86"/>
        <end position="120"/>
    </location>
</feature>
<keyword evidence="4" id="KW-1185">Reference proteome</keyword>
<dbReference type="AlphaFoldDB" id="A0A835L770"/>
<sequence length="303" mass="35357">MPRVYKPNPTKKGGKPIRFKFVINKYHYTQQELLQLLLCGFLLYVTFDACGTFPAPPSVELHASNGVDALCLLTRVISHRTREKAYKEQTTRAQREQRKKWRENSKRYRQMKKQEKTTPTPTFEPVLIKASGEARDDAERQTKIETLSDPLHKDSPSIKSVVRKIRYNEYKKRCVLINTINKYKKTIERQRKTIQRLNKKLKVQESRDRHSEINISKFKVDEKEIIAKERLIPKTLKPFKGTLSVYQVLWDSSVPMTVLRQLSCFDCNADMKCIHGYDLGNVPNYSHGNIENIDPNYVAPLSK</sequence>
<dbReference type="EMBL" id="JACKWZ010000076">
    <property type="protein sequence ID" value="KAF9417163.1"/>
    <property type="molecule type" value="Genomic_DNA"/>
</dbReference>
<dbReference type="Proteomes" id="UP000648187">
    <property type="component" value="Unassembled WGS sequence"/>
</dbReference>
<reference evidence="3" key="1">
    <citation type="submission" date="2020-08" db="EMBL/GenBank/DDBJ databases">
        <title>Spodoptera exigua strain:BAW_Kor-Di-RS1 Genome sequencing and assembly.</title>
        <authorList>
            <person name="Kim J."/>
            <person name="Nam H.Y."/>
            <person name="Kwon M."/>
            <person name="Choi J.H."/>
            <person name="Cho S.R."/>
            <person name="Kim G.-H."/>
        </authorList>
    </citation>
    <scope>NUCLEOTIDE SEQUENCE</scope>
    <source>
        <strain evidence="3">BAW_Kor-Di-RS1</strain>
        <tissue evidence="3">Whole-body</tissue>
    </source>
</reference>
<organism evidence="3 4">
    <name type="scientific">Spodoptera exigua</name>
    <name type="common">Beet armyworm</name>
    <name type="synonym">Noctua fulgens</name>
    <dbReference type="NCBI Taxonomy" id="7107"/>
    <lineage>
        <taxon>Eukaryota</taxon>
        <taxon>Metazoa</taxon>
        <taxon>Ecdysozoa</taxon>
        <taxon>Arthropoda</taxon>
        <taxon>Hexapoda</taxon>
        <taxon>Insecta</taxon>
        <taxon>Pterygota</taxon>
        <taxon>Neoptera</taxon>
        <taxon>Endopterygota</taxon>
        <taxon>Lepidoptera</taxon>
        <taxon>Glossata</taxon>
        <taxon>Ditrysia</taxon>
        <taxon>Noctuoidea</taxon>
        <taxon>Noctuidae</taxon>
        <taxon>Amphipyrinae</taxon>
        <taxon>Spodoptera</taxon>
    </lineage>
</organism>
<comment type="caution">
    <text evidence="3">The sequence shown here is derived from an EMBL/GenBank/DDBJ whole genome shotgun (WGS) entry which is preliminary data.</text>
</comment>
<protein>
    <submittedName>
        <fullName evidence="3">Uncharacterized protein</fullName>
    </submittedName>
</protein>
<proteinExistence type="predicted"/>
<gene>
    <name evidence="3" type="ORF">HW555_005674</name>
</gene>
<name>A0A835L770_SPOEX</name>
<evidence type="ECO:0000313" key="4">
    <source>
        <dbReference type="Proteomes" id="UP000648187"/>
    </source>
</evidence>